<gene>
    <name evidence="1" type="ORF">RclHR1_32550003</name>
</gene>
<sequence length="354" mass="40457">MSSETSTPYTPASTVTFGNNETVSLADEIKKYKTKELIDFLCKEEDLELEEEDLEIIRKQRVNGRDFLKTTKEEFLSYGMPGGPAKRLADFAKECKERKLKAFSSYKTKADLEKVLQEDYKISSGDITLIPQFKPVTCLVDENSPEFKLCIDDILRRIRNMGPVVDSNEAMRCEYISTILHTALSLLEGLIITPQMKITGEINTGREDYAIKKILDDLLEEIICITEGKQNQATMGICQNLLQCRSACDMNINMNKKKRKVDEAFDPDYDYVYGIVSTGTDWYFILHSTEGIYSTSRTEYRISLTEDALKDDTELRKNVKRVLEVIVGLLKDRAVGSEEPATKKRRVEEIIKKK</sequence>
<proteinExistence type="predicted"/>
<dbReference type="Proteomes" id="UP000247702">
    <property type="component" value="Unassembled WGS sequence"/>
</dbReference>
<keyword evidence="2" id="KW-1185">Reference proteome</keyword>
<reference evidence="1 2" key="1">
    <citation type="submission" date="2017-11" db="EMBL/GenBank/DDBJ databases">
        <title>The genome of Rhizophagus clarus HR1 reveals common genetic basis of auxotrophy among arbuscular mycorrhizal fungi.</title>
        <authorList>
            <person name="Kobayashi Y."/>
        </authorList>
    </citation>
    <scope>NUCLEOTIDE SEQUENCE [LARGE SCALE GENOMIC DNA]</scope>
    <source>
        <strain evidence="1 2">HR1</strain>
    </source>
</reference>
<accession>A0A2Z6S3D1</accession>
<dbReference type="EMBL" id="BEXD01002508">
    <property type="protein sequence ID" value="GBB98538.1"/>
    <property type="molecule type" value="Genomic_DNA"/>
</dbReference>
<protein>
    <recommendedName>
        <fullName evidence="3">SAM domain-containing protein</fullName>
    </recommendedName>
</protein>
<evidence type="ECO:0008006" key="3">
    <source>
        <dbReference type="Google" id="ProtNLM"/>
    </source>
</evidence>
<evidence type="ECO:0000313" key="2">
    <source>
        <dbReference type="Proteomes" id="UP000247702"/>
    </source>
</evidence>
<organism evidence="1 2">
    <name type="scientific">Rhizophagus clarus</name>
    <dbReference type="NCBI Taxonomy" id="94130"/>
    <lineage>
        <taxon>Eukaryota</taxon>
        <taxon>Fungi</taxon>
        <taxon>Fungi incertae sedis</taxon>
        <taxon>Mucoromycota</taxon>
        <taxon>Glomeromycotina</taxon>
        <taxon>Glomeromycetes</taxon>
        <taxon>Glomerales</taxon>
        <taxon>Glomeraceae</taxon>
        <taxon>Rhizophagus</taxon>
    </lineage>
</organism>
<name>A0A2Z6S3D1_9GLOM</name>
<comment type="caution">
    <text evidence="1">The sequence shown here is derived from an EMBL/GenBank/DDBJ whole genome shotgun (WGS) entry which is preliminary data.</text>
</comment>
<dbReference type="Gene3D" id="1.10.150.50">
    <property type="entry name" value="Transcription Factor, Ets-1"/>
    <property type="match status" value="1"/>
</dbReference>
<dbReference type="AlphaFoldDB" id="A0A2Z6S3D1"/>
<evidence type="ECO:0000313" key="1">
    <source>
        <dbReference type="EMBL" id="GBB98538.1"/>
    </source>
</evidence>
<dbReference type="InterPro" id="IPR013761">
    <property type="entry name" value="SAM/pointed_sf"/>
</dbReference>